<dbReference type="FunFam" id="3.40.50.2000:FF:000103">
    <property type="entry name" value="Glycosyltransferase"/>
    <property type="match status" value="1"/>
</dbReference>
<dbReference type="FunFam" id="3.40.50.2000:FF:000064">
    <property type="entry name" value="Glycosyltransferase"/>
    <property type="match status" value="1"/>
</dbReference>
<dbReference type="GO" id="GO:0035251">
    <property type="term" value="F:UDP-glucosyltransferase activity"/>
    <property type="evidence" value="ECO:0007669"/>
    <property type="project" value="TreeGrafter"/>
</dbReference>
<dbReference type="EMBL" id="JAKOGI010000688">
    <property type="protein sequence ID" value="KAJ8431465.1"/>
    <property type="molecule type" value="Genomic_DNA"/>
</dbReference>
<dbReference type="PANTHER" id="PTHR48047:SF107">
    <property type="entry name" value="UDP-GLYCOSYLTRANSFERASE 92A1-LIKE"/>
    <property type="match status" value="1"/>
</dbReference>
<evidence type="ECO:0000313" key="6">
    <source>
        <dbReference type="EMBL" id="KAJ8431465.1"/>
    </source>
</evidence>
<dbReference type="AlphaFoldDB" id="A0A9Q1JUT7"/>
<evidence type="ECO:0000256" key="5">
    <source>
        <dbReference type="RuleBase" id="RU362057"/>
    </source>
</evidence>
<dbReference type="Pfam" id="PF00201">
    <property type="entry name" value="UDPGT"/>
    <property type="match status" value="1"/>
</dbReference>
<accession>A0A9Q1JUT7</accession>
<name>A0A9Q1JUT7_9CARY</name>
<evidence type="ECO:0000256" key="2">
    <source>
        <dbReference type="ARBA" id="ARBA00022676"/>
    </source>
</evidence>
<keyword evidence="7" id="KW-1185">Reference proteome</keyword>
<gene>
    <name evidence="6" type="ORF">Cgig2_014958</name>
</gene>
<sequence>MGGETEHILMIPFLAQGHLRPFMELALRLHAKTHFTITLLTTPFNAALLRQKLAAAAASPDVRAVELPFNATDHGLPAGVENTDKVPLPFVISVFHSTKSLEPHLRNFISTHFSSRKPPVCIIFDVFLGWVDPVARTFGSPGIAFITGGAYGYAAYISIWNHLPHRNFADDEDFPLPGFPENHRFRRSQFHRYLKVADGSDNWSLYFQPQLRLSMNCTGWLCNSVEEIEPLGFEILRNSVKLPIWAIGPLLPDPSQVGKSSSSCDECIQWLNSQKADCVLYISFGSQNTISPTQMMELAMGLELSGKPFLWVIRPPFGFDINGEIRPEWLPEGFEDRIKENKQGMLVRKWAPQMEILAHESTGAFLTHCGWNSLLEGLREGVPLITWPLAAEQAYNSKMLVEEMAVAVELTRGLEGKVSKEEVKRVVELVLGSGEIKKKAVEAGKKLKEAVRVDEGLGFKGCSIKAMDDFVDAFSIH</sequence>
<organism evidence="6 7">
    <name type="scientific">Carnegiea gigantea</name>
    <dbReference type="NCBI Taxonomy" id="171969"/>
    <lineage>
        <taxon>Eukaryota</taxon>
        <taxon>Viridiplantae</taxon>
        <taxon>Streptophyta</taxon>
        <taxon>Embryophyta</taxon>
        <taxon>Tracheophyta</taxon>
        <taxon>Spermatophyta</taxon>
        <taxon>Magnoliopsida</taxon>
        <taxon>eudicotyledons</taxon>
        <taxon>Gunneridae</taxon>
        <taxon>Pentapetalae</taxon>
        <taxon>Caryophyllales</taxon>
        <taxon>Cactineae</taxon>
        <taxon>Cactaceae</taxon>
        <taxon>Cactoideae</taxon>
        <taxon>Echinocereeae</taxon>
        <taxon>Carnegiea</taxon>
    </lineage>
</organism>
<reference evidence="6" key="1">
    <citation type="submission" date="2022-04" db="EMBL/GenBank/DDBJ databases">
        <title>Carnegiea gigantea Genome sequencing and assembly v2.</title>
        <authorList>
            <person name="Copetti D."/>
            <person name="Sanderson M.J."/>
            <person name="Burquez A."/>
            <person name="Wojciechowski M.F."/>
        </authorList>
    </citation>
    <scope>NUCLEOTIDE SEQUENCE</scope>
    <source>
        <strain evidence="6">SGP5-SGP5p</strain>
        <tissue evidence="6">Aerial part</tissue>
    </source>
</reference>
<dbReference type="Gene3D" id="3.40.50.2000">
    <property type="entry name" value="Glycogen Phosphorylase B"/>
    <property type="match status" value="2"/>
</dbReference>
<comment type="similarity">
    <text evidence="1 4">Belongs to the UDP-glycosyltransferase family.</text>
</comment>
<dbReference type="SUPFAM" id="SSF53756">
    <property type="entry name" value="UDP-Glycosyltransferase/glycogen phosphorylase"/>
    <property type="match status" value="1"/>
</dbReference>
<protein>
    <recommendedName>
        <fullName evidence="5">Glycosyltransferase</fullName>
        <ecNumber evidence="5">2.4.1.-</ecNumber>
    </recommendedName>
</protein>
<evidence type="ECO:0000256" key="1">
    <source>
        <dbReference type="ARBA" id="ARBA00009995"/>
    </source>
</evidence>
<dbReference type="PROSITE" id="PS00375">
    <property type="entry name" value="UDPGT"/>
    <property type="match status" value="1"/>
</dbReference>
<evidence type="ECO:0000313" key="7">
    <source>
        <dbReference type="Proteomes" id="UP001153076"/>
    </source>
</evidence>
<dbReference type="CDD" id="cd03784">
    <property type="entry name" value="GT1_Gtf-like"/>
    <property type="match status" value="1"/>
</dbReference>
<dbReference type="PANTHER" id="PTHR48047">
    <property type="entry name" value="GLYCOSYLTRANSFERASE"/>
    <property type="match status" value="1"/>
</dbReference>
<keyword evidence="2 4" id="KW-0328">Glycosyltransferase</keyword>
<evidence type="ECO:0000256" key="3">
    <source>
        <dbReference type="ARBA" id="ARBA00022679"/>
    </source>
</evidence>
<keyword evidence="3 4" id="KW-0808">Transferase</keyword>
<evidence type="ECO:0000256" key="4">
    <source>
        <dbReference type="RuleBase" id="RU003718"/>
    </source>
</evidence>
<dbReference type="EC" id="2.4.1.-" evidence="5"/>
<comment type="caution">
    <text evidence="6">The sequence shown here is derived from an EMBL/GenBank/DDBJ whole genome shotgun (WGS) entry which is preliminary data.</text>
</comment>
<dbReference type="Proteomes" id="UP001153076">
    <property type="component" value="Unassembled WGS sequence"/>
</dbReference>
<dbReference type="InterPro" id="IPR035595">
    <property type="entry name" value="UDP_glycos_trans_CS"/>
</dbReference>
<dbReference type="InterPro" id="IPR002213">
    <property type="entry name" value="UDP_glucos_trans"/>
</dbReference>
<proteinExistence type="inferred from homology"/>
<dbReference type="OrthoDB" id="5835829at2759"/>